<evidence type="ECO:0000313" key="1">
    <source>
        <dbReference type="EMBL" id="MBR8645458.1"/>
    </source>
</evidence>
<name>A0A941FIM9_9BACI</name>
<protein>
    <submittedName>
        <fullName evidence="1">DUF59 domain-containing protein</fullName>
    </submittedName>
</protein>
<dbReference type="InterPro" id="IPR034904">
    <property type="entry name" value="FSCA_dom_sf"/>
</dbReference>
<organism evidence="1 2">
    <name type="scientific">Peribacillus frigoritolerans</name>
    <dbReference type="NCBI Taxonomy" id="450367"/>
    <lineage>
        <taxon>Bacteria</taxon>
        <taxon>Bacillati</taxon>
        <taxon>Bacillota</taxon>
        <taxon>Bacilli</taxon>
        <taxon>Bacillales</taxon>
        <taxon>Bacillaceae</taxon>
        <taxon>Peribacillus</taxon>
    </lineage>
</organism>
<dbReference type="EMBL" id="JAGTPW010000036">
    <property type="protein sequence ID" value="MBR8645458.1"/>
    <property type="molecule type" value="Genomic_DNA"/>
</dbReference>
<proteinExistence type="predicted"/>
<sequence>MNLLKDLKDPFLHKNLEETNGIIEIKIKPEKNHVSVKLAIAKTGTAEQMQMQSEVVDLLKTNGAESVGIRFTELSEEELAKHRESIPRVRRTEVCLDLTVRLNSSRSPVVKAEWENLRSQ</sequence>
<reference evidence="1" key="1">
    <citation type="submission" date="2021-04" db="EMBL/GenBank/DDBJ databases">
        <title>Whole genome sequencing of Enterococci isolates from hospitalized patients.</title>
        <authorList>
            <person name="Ogoti B.M."/>
            <person name="Onyambu F.G."/>
        </authorList>
    </citation>
    <scope>NUCLEOTIDE SEQUENCE</scope>
    <source>
        <strain evidence="1">242</strain>
    </source>
</reference>
<accession>A0A941FIM9</accession>
<evidence type="ECO:0000313" key="2">
    <source>
        <dbReference type="Proteomes" id="UP000680045"/>
    </source>
</evidence>
<dbReference type="Proteomes" id="UP000680045">
    <property type="component" value="Unassembled WGS sequence"/>
</dbReference>
<dbReference type="SUPFAM" id="SSF117916">
    <property type="entry name" value="Fe-S cluster assembly (FSCA) domain-like"/>
    <property type="match status" value="1"/>
</dbReference>
<gene>
    <name evidence="1" type="ORF">KEH51_18920</name>
</gene>
<comment type="caution">
    <text evidence="1">The sequence shown here is derived from an EMBL/GenBank/DDBJ whole genome shotgun (WGS) entry which is preliminary data.</text>
</comment>
<dbReference type="AlphaFoldDB" id="A0A941FIM9"/>